<dbReference type="PANTHER" id="PTHR35342">
    <property type="entry name" value="TRICARBOXYLIC TRANSPORT PROTEIN"/>
    <property type="match status" value="1"/>
</dbReference>
<dbReference type="PANTHER" id="PTHR35342:SF5">
    <property type="entry name" value="TRICARBOXYLIC TRANSPORT PROTEIN"/>
    <property type="match status" value="1"/>
</dbReference>
<evidence type="ECO:0000313" key="3">
    <source>
        <dbReference type="EMBL" id="SLN57188.1"/>
    </source>
</evidence>
<organism evidence="3 4">
    <name type="scientific">Roseisalinus antarcticus</name>
    <dbReference type="NCBI Taxonomy" id="254357"/>
    <lineage>
        <taxon>Bacteria</taxon>
        <taxon>Pseudomonadati</taxon>
        <taxon>Pseudomonadota</taxon>
        <taxon>Alphaproteobacteria</taxon>
        <taxon>Rhodobacterales</taxon>
        <taxon>Roseobacteraceae</taxon>
        <taxon>Roseisalinus</taxon>
    </lineage>
</organism>
<keyword evidence="1" id="KW-1133">Transmembrane helix</keyword>
<feature type="transmembrane region" description="Helical" evidence="1">
    <location>
        <begin position="12"/>
        <end position="34"/>
    </location>
</feature>
<feature type="transmembrane region" description="Helical" evidence="1">
    <location>
        <begin position="202"/>
        <end position="222"/>
    </location>
</feature>
<name>A0A1Y5T6U1_9RHOB</name>
<evidence type="ECO:0000259" key="2">
    <source>
        <dbReference type="Pfam" id="PF01970"/>
    </source>
</evidence>
<feature type="transmembrane region" description="Helical" evidence="1">
    <location>
        <begin position="74"/>
        <end position="95"/>
    </location>
</feature>
<reference evidence="3 4" key="1">
    <citation type="submission" date="2017-03" db="EMBL/GenBank/DDBJ databases">
        <authorList>
            <person name="Afonso C.L."/>
            <person name="Miller P.J."/>
            <person name="Scott M.A."/>
            <person name="Spackman E."/>
            <person name="Goraichik I."/>
            <person name="Dimitrov K.M."/>
            <person name="Suarez D.L."/>
            <person name="Swayne D.E."/>
        </authorList>
    </citation>
    <scope>NUCLEOTIDE SEQUENCE [LARGE SCALE GENOMIC DNA]</scope>
    <source>
        <strain evidence="3 4">CECT 7023</strain>
    </source>
</reference>
<feature type="transmembrane region" description="Helical" evidence="1">
    <location>
        <begin position="358"/>
        <end position="378"/>
    </location>
</feature>
<dbReference type="Proteomes" id="UP000193900">
    <property type="component" value="Unassembled WGS sequence"/>
</dbReference>
<dbReference type="Pfam" id="PF01970">
    <property type="entry name" value="TctA"/>
    <property type="match status" value="1"/>
</dbReference>
<proteinExistence type="predicted"/>
<feature type="transmembrane region" description="Helical" evidence="1">
    <location>
        <begin position="107"/>
        <end position="130"/>
    </location>
</feature>
<feature type="transmembrane region" description="Helical" evidence="1">
    <location>
        <begin position="136"/>
        <end position="158"/>
    </location>
</feature>
<feature type="transmembrane region" description="Helical" evidence="1">
    <location>
        <begin position="465"/>
        <end position="483"/>
    </location>
</feature>
<feature type="transmembrane region" description="Helical" evidence="1">
    <location>
        <begin position="385"/>
        <end position="405"/>
    </location>
</feature>
<keyword evidence="1" id="KW-0812">Transmembrane</keyword>
<protein>
    <submittedName>
        <fullName evidence="3">Tripartite tricarboxylate transporter TctA family protein</fullName>
    </submittedName>
</protein>
<dbReference type="EMBL" id="FWFZ01000012">
    <property type="protein sequence ID" value="SLN57188.1"/>
    <property type="molecule type" value="Genomic_DNA"/>
</dbReference>
<dbReference type="InterPro" id="IPR002823">
    <property type="entry name" value="DUF112_TM"/>
</dbReference>
<gene>
    <name evidence="3" type="ORF">ROA7023_02592</name>
</gene>
<feature type="domain" description="DUF112" evidence="2">
    <location>
        <begin position="20"/>
        <end position="438"/>
    </location>
</feature>
<feature type="transmembrane region" description="Helical" evidence="1">
    <location>
        <begin position="436"/>
        <end position="459"/>
    </location>
</feature>
<sequence length="496" mass="51649">MLEAAISGLVQIMSPGAFGLMMIGIIIGMVVGILPGLGGPVALALMLPFTFGMTPIETFCFLLSTLVVTTTAGGITSILFGIPGEATAAAIVLDGHPMAKAGEAGRAIGAMLMASLMGALIGAVLIVLAIPIIRPVVLAFGPPEFLMLALVGLTFIAILSDGSMLKGLIMASAGILISLVGLDPQTSVPRYTFGMLEMWDGIGIVPIVIGLFGGPQILELMLSKKSISTRKAAGSTSGILKGFADAFIHWKTVVQAGLIGAGVGVVPGVGGSVAQFIAYGHAKQSSREPEKFGKGSIEGLLAASGNNNAKDGGSLIPMISFGLPGSVSTTIVLTAFLIVGIDPGPAMLTEHLDVTFSMIWVTIIANVIVLLITIPIIAPLSRLTMVSGPLLAPFLLALVVLGSYANSNSLFDVWVMLVAAAVGVICQRFRWPVVPLLLGLVLGDICERYFFLSQALFGWDWVTRPIVMGFGALMALIFFRAGLQSWKTFKNKRAVQ</sequence>
<evidence type="ECO:0000256" key="1">
    <source>
        <dbReference type="SAM" id="Phobius"/>
    </source>
</evidence>
<feature type="transmembrane region" description="Helical" evidence="1">
    <location>
        <begin position="41"/>
        <end position="68"/>
    </location>
</feature>
<accession>A0A1Y5T6U1</accession>
<evidence type="ECO:0000313" key="4">
    <source>
        <dbReference type="Proteomes" id="UP000193900"/>
    </source>
</evidence>
<feature type="transmembrane region" description="Helical" evidence="1">
    <location>
        <begin position="411"/>
        <end position="429"/>
    </location>
</feature>
<keyword evidence="1" id="KW-0472">Membrane</keyword>
<dbReference type="AlphaFoldDB" id="A0A1Y5T6U1"/>
<feature type="transmembrane region" description="Helical" evidence="1">
    <location>
        <begin position="315"/>
        <end position="338"/>
    </location>
</feature>
<keyword evidence="4" id="KW-1185">Reference proteome</keyword>